<organism evidence="1">
    <name type="scientific">Leptotrichia mesophila</name>
    <dbReference type="NCBI Taxonomy" id="3239303"/>
    <lineage>
        <taxon>Bacteria</taxon>
        <taxon>Fusobacteriati</taxon>
        <taxon>Fusobacteriota</taxon>
        <taxon>Fusobacteriia</taxon>
        <taxon>Fusobacteriales</taxon>
        <taxon>Leptotrichiaceae</taxon>
        <taxon>Leptotrichia</taxon>
    </lineage>
</organism>
<accession>A0AB39VBU2</accession>
<protein>
    <submittedName>
        <fullName evidence="1">Cytoplasmic protein</fullName>
    </submittedName>
</protein>
<dbReference type="InterPro" id="IPR038765">
    <property type="entry name" value="Papain-like_cys_pep_sf"/>
</dbReference>
<sequence>MQLEKDKLYISFHKPKSLIGFLISLRTLGKYSHCEFIYNDYVYLSNPGGVRIKPFVYKDNMDIYELDKHIEIPVVLKEFMKLKGKGYDYGAIFFSQLLELGIEHKDKYFCSELCIHLINKGLDESLTYNLKTLKANQFSPAKLYKYLRDMELIKEKEVV</sequence>
<dbReference type="SUPFAM" id="SSF54001">
    <property type="entry name" value="Cysteine proteinases"/>
    <property type="match status" value="1"/>
</dbReference>
<dbReference type="RefSeq" id="WP_369713422.1">
    <property type="nucleotide sequence ID" value="NZ_CP165646.1"/>
</dbReference>
<dbReference type="EMBL" id="CP165646">
    <property type="protein sequence ID" value="XDU65212.1"/>
    <property type="molecule type" value="Genomic_DNA"/>
</dbReference>
<gene>
    <name evidence="1" type="ORF">AB8B23_03375</name>
</gene>
<proteinExistence type="predicted"/>
<evidence type="ECO:0000313" key="1">
    <source>
        <dbReference type="EMBL" id="XDU65212.1"/>
    </source>
</evidence>
<dbReference type="AlphaFoldDB" id="A0AB39VBU2"/>
<name>A0AB39VBU2_9FUSO</name>
<dbReference type="Gene3D" id="3.90.1720.10">
    <property type="entry name" value="endopeptidase domain like (from Nostoc punctiforme)"/>
    <property type="match status" value="1"/>
</dbReference>
<reference evidence="1" key="1">
    <citation type="submission" date="2024-07" db="EMBL/GenBank/DDBJ databases">
        <authorList>
            <person name="Li X.-J."/>
            <person name="Wang X."/>
        </authorList>
    </citation>
    <scope>NUCLEOTIDE SEQUENCE</scope>
    <source>
        <strain evidence="1">HSP-342</strain>
    </source>
</reference>
<dbReference type="KEGG" id="lmes:AB8B23_03375"/>